<accession>Q8QS70</accession>
<feature type="region of interest" description="Disordered" evidence="1">
    <location>
        <begin position="37"/>
        <end position="59"/>
    </location>
</feature>
<organism evidence="2 4">
    <name type="scientific">Panine betaherpesvirus 2</name>
    <name type="common">Chimpanzee cytomegalovirus</name>
    <dbReference type="NCBI Taxonomy" id="188763"/>
    <lineage>
        <taxon>Viruses</taxon>
        <taxon>Duplodnaviria</taxon>
        <taxon>Heunggongvirae</taxon>
        <taxon>Peploviricota</taxon>
        <taxon>Herviviricetes</taxon>
        <taxon>Herpesvirales</taxon>
        <taxon>Orthoherpesviridae</taxon>
        <taxon>Betaherpesvirinae</taxon>
        <taxon>Cytomegalovirus</taxon>
        <taxon>Cytomegalovirus paninebeta2</taxon>
    </lineage>
</organism>
<dbReference type="Pfam" id="PF17640">
    <property type="entry name" value="UL17"/>
    <property type="match status" value="1"/>
</dbReference>
<dbReference type="RefSeq" id="NP_612661.1">
    <property type="nucleotide sequence ID" value="NC_003521.1"/>
</dbReference>
<feature type="compositionally biased region" description="Low complexity" evidence="1">
    <location>
        <begin position="49"/>
        <end position="59"/>
    </location>
</feature>
<reference evidence="3" key="2">
    <citation type="submission" date="2021-05" db="EMBL/GenBank/DDBJ databases">
        <title>Cloning and multi-omic analysis of chimpanzee cytomegalovirus: a resource for comparative functional genomics.</title>
        <authorList>
            <person name="Phan Q.V."/>
        </authorList>
    </citation>
    <scope>NUCLEOTIDE SEQUENCE</scope>
    <source>
        <strain evidence="3">Heberling</strain>
    </source>
</reference>
<protein>
    <submittedName>
        <fullName evidence="2">Protein UL17</fullName>
    </submittedName>
</protein>
<dbReference type="EMBL" id="MZ151943">
    <property type="protein sequence ID" value="QXV67769.1"/>
    <property type="molecule type" value="Genomic_DNA"/>
</dbReference>
<keyword evidence="4" id="KW-1185">Reference proteome</keyword>
<dbReference type="InterPro" id="IPR020527">
    <property type="entry name" value="UL17_Cytomegalovir"/>
</dbReference>
<evidence type="ECO:0000313" key="3">
    <source>
        <dbReference type="EMBL" id="QXV67769.1"/>
    </source>
</evidence>
<evidence type="ECO:0000313" key="4">
    <source>
        <dbReference type="Proteomes" id="UP000099188"/>
    </source>
</evidence>
<gene>
    <name evidence="2" type="primary">UL17</name>
    <name evidence="2" type="ORF">CCMVgp019</name>
</gene>
<reference evidence="2 4" key="1">
    <citation type="journal article" date="2003" name="J. Gen. Virol.">
        <title>The human cytomegalovirus genome revisited: comparison with the chimpanzee cytomegalovirus genome.</title>
        <authorList>
            <person name="Davison A.J."/>
            <person name="Dolan A."/>
            <person name="Akter P."/>
            <person name="Addison C."/>
            <person name="Dargan D.J."/>
            <person name="Alcendor D.J."/>
            <person name="McGeoch D.J."/>
            <person name="Hayward G.S."/>
        </authorList>
    </citation>
    <scope>NUCLEOTIDE SEQUENCE [LARGE SCALE GENOMIC DNA]</scope>
    <source>
        <strain evidence="2">Heberling</strain>
    </source>
</reference>
<proteinExistence type="predicted"/>
<name>Q8QS70_9BETA</name>
<dbReference type="GeneID" id="935522"/>
<dbReference type="KEGG" id="vg:935522"/>
<evidence type="ECO:0000313" key="2">
    <source>
        <dbReference type="EMBL" id="AAM00667.1"/>
    </source>
</evidence>
<sequence>MEYALFDHFIGRSRETQLTLLFPDETVGTTTHYTPLRQWRDRPLPPLPTTRQRSQSTGSRRYFSFWRGLCLLLRRLFSRRKSDTEPLLASPTQQDGEPMTE</sequence>
<evidence type="ECO:0000256" key="1">
    <source>
        <dbReference type="SAM" id="MobiDB-lite"/>
    </source>
</evidence>
<dbReference type="Proteomes" id="UP000099188">
    <property type="component" value="Segment"/>
</dbReference>
<dbReference type="EMBL" id="AF480884">
    <property type="protein sequence ID" value="AAM00667.1"/>
    <property type="molecule type" value="Genomic_DNA"/>
</dbReference>